<dbReference type="AlphaFoldDB" id="A0AAD9WTR8"/>
<reference evidence="1" key="1">
    <citation type="journal article" date="2023" name="Plant J.">
        <title>Genome sequences and population genomics provide insights into the demographic history, inbreeding, and mutation load of two 'living fossil' tree species of Dipteronia.</title>
        <authorList>
            <person name="Feng Y."/>
            <person name="Comes H.P."/>
            <person name="Chen J."/>
            <person name="Zhu S."/>
            <person name="Lu R."/>
            <person name="Zhang X."/>
            <person name="Li P."/>
            <person name="Qiu J."/>
            <person name="Olsen K.M."/>
            <person name="Qiu Y."/>
        </authorList>
    </citation>
    <scope>NUCLEOTIDE SEQUENCE</scope>
    <source>
        <strain evidence="1">KIB01</strain>
    </source>
</reference>
<evidence type="ECO:0000313" key="2">
    <source>
        <dbReference type="Proteomes" id="UP001280121"/>
    </source>
</evidence>
<protein>
    <submittedName>
        <fullName evidence="1">Uncharacterized protein</fullName>
    </submittedName>
</protein>
<gene>
    <name evidence="1" type="ORF">Ddye_024604</name>
</gene>
<evidence type="ECO:0000313" key="1">
    <source>
        <dbReference type="EMBL" id="KAK2642841.1"/>
    </source>
</evidence>
<name>A0AAD9WTR8_9ROSI</name>
<dbReference type="Proteomes" id="UP001280121">
    <property type="component" value="Unassembled WGS sequence"/>
</dbReference>
<proteinExistence type="predicted"/>
<comment type="caution">
    <text evidence="1">The sequence shown here is derived from an EMBL/GenBank/DDBJ whole genome shotgun (WGS) entry which is preliminary data.</text>
</comment>
<keyword evidence="2" id="KW-1185">Reference proteome</keyword>
<accession>A0AAD9WTR8</accession>
<dbReference type="EMBL" id="JANJYI010000007">
    <property type="protein sequence ID" value="KAK2642841.1"/>
    <property type="molecule type" value="Genomic_DNA"/>
</dbReference>
<organism evidence="1 2">
    <name type="scientific">Dipteronia dyeriana</name>
    <dbReference type="NCBI Taxonomy" id="168575"/>
    <lineage>
        <taxon>Eukaryota</taxon>
        <taxon>Viridiplantae</taxon>
        <taxon>Streptophyta</taxon>
        <taxon>Embryophyta</taxon>
        <taxon>Tracheophyta</taxon>
        <taxon>Spermatophyta</taxon>
        <taxon>Magnoliopsida</taxon>
        <taxon>eudicotyledons</taxon>
        <taxon>Gunneridae</taxon>
        <taxon>Pentapetalae</taxon>
        <taxon>rosids</taxon>
        <taxon>malvids</taxon>
        <taxon>Sapindales</taxon>
        <taxon>Sapindaceae</taxon>
        <taxon>Hippocastanoideae</taxon>
        <taxon>Acereae</taxon>
        <taxon>Dipteronia</taxon>
    </lineage>
</organism>
<sequence>MELVLKVGLFCSHPNPTYRHSMRQVMQYLDGDAKLPDIQPDKVNDFFGATKEISNILMTFPSLLGTSSAQIMSTVDSILVEGR</sequence>